<dbReference type="AlphaFoldDB" id="R4YX77"/>
<dbReference type="HOGENOM" id="CLU_777757_0_0_11"/>
<accession>R4YX77</accession>
<dbReference type="PROSITE" id="PS50965">
    <property type="entry name" value="NERD"/>
    <property type="match status" value="1"/>
</dbReference>
<feature type="compositionally biased region" description="Polar residues" evidence="1">
    <location>
        <begin position="18"/>
        <end position="32"/>
    </location>
</feature>
<proteinExistence type="predicted"/>
<gene>
    <name evidence="3" type="ORF">BN381_130278</name>
</gene>
<evidence type="ECO:0000313" key="4">
    <source>
        <dbReference type="Proteomes" id="UP000018291"/>
    </source>
</evidence>
<sequence>MEDTHFGGDEVRRLSGEPRTSTIAASGHNQATGGPIGRRKRVYGNDMLYVTAPDGSKIGRVNLETGRVTMDQAILRDMLDRFVKDWRATHMGAQPPSGGDRSDTTGSLQDDRPLVTPAPPADADTAGVSAQNMYNRKSARELAKKQQIVAADARWRQEAKAARPVMGRLAAALTAKPKITPESQTTANWRVGAEGERLVGEVLKGVRGIEVLHDRLIPGSRANIDHLVVGPSGVFVIDAKKYTGKLEARDVGGMFRHDPRLYVKGRDRTKLVDGVRHQIEVVRTTLGDEFAGVAIRGVLCFIGVEWPLLRRPQRVKGVVVVWPQGLPKVVTSGRPLNDRVVDVATHLRTRLRPAGG</sequence>
<name>R4YX77_9ACTN</name>
<evidence type="ECO:0000313" key="3">
    <source>
        <dbReference type="EMBL" id="CCM62720.1"/>
    </source>
</evidence>
<feature type="region of interest" description="Disordered" evidence="1">
    <location>
        <begin position="1"/>
        <end position="39"/>
    </location>
</feature>
<dbReference type="STRING" id="1229780.BN381_130278"/>
<dbReference type="EMBL" id="CANL01000005">
    <property type="protein sequence ID" value="CCM62720.1"/>
    <property type="molecule type" value="Genomic_DNA"/>
</dbReference>
<dbReference type="Proteomes" id="UP000018291">
    <property type="component" value="Unassembled WGS sequence"/>
</dbReference>
<reference evidence="3 4" key="1">
    <citation type="journal article" date="2013" name="ISME J.">
        <title>Metabolic model for the filamentous 'Candidatus Microthrix parvicella' based on genomic and metagenomic analyses.</title>
        <authorList>
            <person name="Jon McIlroy S."/>
            <person name="Kristiansen R."/>
            <person name="Albertsen M."/>
            <person name="Michael Karst S."/>
            <person name="Rossetti S."/>
            <person name="Lund Nielsen J."/>
            <person name="Tandoi V."/>
            <person name="James Seviour R."/>
            <person name="Nielsen P.H."/>
        </authorList>
    </citation>
    <scope>NUCLEOTIDE SEQUENCE [LARGE SCALE GENOMIC DNA]</scope>
    <source>
        <strain evidence="3 4">RN1</strain>
    </source>
</reference>
<dbReference type="Pfam" id="PF08378">
    <property type="entry name" value="NERD"/>
    <property type="match status" value="1"/>
</dbReference>
<feature type="compositionally biased region" description="Basic and acidic residues" evidence="1">
    <location>
        <begin position="1"/>
        <end position="16"/>
    </location>
</feature>
<feature type="region of interest" description="Disordered" evidence="1">
    <location>
        <begin position="90"/>
        <end position="128"/>
    </location>
</feature>
<dbReference type="InterPro" id="IPR011528">
    <property type="entry name" value="NERD"/>
</dbReference>
<comment type="caution">
    <text evidence="3">The sequence shown here is derived from an EMBL/GenBank/DDBJ whole genome shotgun (WGS) entry which is preliminary data.</text>
</comment>
<feature type="domain" description="NERD" evidence="2">
    <location>
        <begin position="191"/>
        <end position="305"/>
    </location>
</feature>
<organism evidence="3 4">
    <name type="scientific">Candidatus Neomicrothrix parvicella RN1</name>
    <dbReference type="NCBI Taxonomy" id="1229780"/>
    <lineage>
        <taxon>Bacteria</taxon>
        <taxon>Bacillati</taxon>
        <taxon>Actinomycetota</taxon>
        <taxon>Acidimicrobiia</taxon>
        <taxon>Acidimicrobiales</taxon>
        <taxon>Microthrixaceae</taxon>
        <taxon>Candidatus Neomicrothrix</taxon>
    </lineage>
</organism>
<dbReference type="eggNOG" id="ENOG5030KVC">
    <property type="taxonomic scope" value="Bacteria"/>
</dbReference>
<evidence type="ECO:0000256" key="1">
    <source>
        <dbReference type="SAM" id="MobiDB-lite"/>
    </source>
</evidence>
<keyword evidence="4" id="KW-1185">Reference proteome</keyword>
<protein>
    <recommendedName>
        <fullName evidence="2">NERD domain-containing protein</fullName>
    </recommendedName>
</protein>
<dbReference type="RefSeq" id="WP_012224352.1">
    <property type="nucleotide sequence ID" value="NZ_HG422565.1"/>
</dbReference>
<dbReference type="OrthoDB" id="4246706at2"/>
<evidence type="ECO:0000259" key="2">
    <source>
        <dbReference type="PROSITE" id="PS50965"/>
    </source>
</evidence>